<comment type="caution">
    <text evidence="1">The sequence shown here is derived from an EMBL/GenBank/DDBJ whole genome shotgun (WGS) entry which is preliminary data.</text>
</comment>
<dbReference type="EMBL" id="JBHFNQ010000115">
    <property type="protein sequence ID" value="MFB2878203.1"/>
    <property type="molecule type" value="Genomic_DNA"/>
</dbReference>
<reference evidence="1 2" key="1">
    <citation type="submission" date="2024-09" db="EMBL/GenBank/DDBJ databases">
        <title>Floridaenema gen nov. (Aerosakkonemataceae, Aerosakkonematales ord. nov., Cyanobacteria) from benthic tropical and subtropical fresh waters, with the description of four new species.</title>
        <authorList>
            <person name="Moretto J.A."/>
            <person name="Berthold D.E."/>
            <person name="Lefler F.W."/>
            <person name="Huang I.-S."/>
            <person name="Laughinghouse H. IV."/>
        </authorList>
    </citation>
    <scope>NUCLEOTIDE SEQUENCE [LARGE SCALE GENOMIC DNA]</scope>
    <source>
        <strain evidence="1 2">BLCC-F46</strain>
    </source>
</reference>
<organism evidence="1 2">
    <name type="scientific">Floridaenema aerugineum BLCC-F46</name>
    <dbReference type="NCBI Taxonomy" id="3153654"/>
    <lineage>
        <taxon>Bacteria</taxon>
        <taxon>Bacillati</taxon>
        <taxon>Cyanobacteriota</taxon>
        <taxon>Cyanophyceae</taxon>
        <taxon>Oscillatoriophycideae</taxon>
        <taxon>Aerosakkonematales</taxon>
        <taxon>Aerosakkonemataceae</taxon>
        <taxon>Floridanema</taxon>
        <taxon>Floridanema aerugineum</taxon>
    </lineage>
</organism>
<proteinExistence type="predicted"/>
<name>A0ABV4X7N5_9CYAN</name>
<accession>A0ABV4X7N5</accession>
<evidence type="ECO:0000313" key="1">
    <source>
        <dbReference type="EMBL" id="MFB2878203.1"/>
    </source>
</evidence>
<dbReference type="RefSeq" id="WP_413271280.1">
    <property type="nucleotide sequence ID" value="NZ_JBHFNQ010000115.1"/>
</dbReference>
<protein>
    <submittedName>
        <fullName evidence="1">Uncharacterized protein</fullName>
    </submittedName>
</protein>
<gene>
    <name evidence="1" type="ORF">ACE1CC_15230</name>
</gene>
<evidence type="ECO:0000313" key="2">
    <source>
        <dbReference type="Proteomes" id="UP001576774"/>
    </source>
</evidence>
<keyword evidence="2" id="KW-1185">Reference proteome</keyword>
<dbReference type="Proteomes" id="UP001576774">
    <property type="component" value="Unassembled WGS sequence"/>
</dbReference>
<sequence length="85" mass="9673">MEHKILVHSHVGSDGILQLQVPTEFKDTDLKVTITIQSVNPAEKKTPEELGWTPGFFERTAGAWEGEPLTRAQQGEFEERLWELL</sequence>